<protein>
    <recommendedName>
        <fullName evidence="1">ATP-dependent Clp protease adapter protein ClpS</fullName>
    </recommendedName>
</protein>
<dbReference type="InterPro" id="IPR014719">
    <property type="entry name" value="Ribosomal_bL12_C/ClpS-like"/>
</dbReference>
<keyword evidence="3" id="KW-0645">Protease</keyword>
<name>A0ABT0N6Z7_9GAMM</name>
<keyword evidence="4" id="KW-1185">Reference proteome</keyword>
<reference evidence="3 4" key="1">
    <citation type="submission" date="2022-01" db="EMBL/GenBank/DDBJ databases">
        <title>Whole genome-based taxonomy of the Shewanellaceae.</title>
        <authorList>
            <person name="Martin-Rodriguez A.J."/>
        </authorList>
    </citation>
    <scope>NUCLEOTIDE SEQUENCE [LARGE SCALE GENOMIC DNA]</scope>
    <source>
        <strain evidence="3 4">DSM 21332</strain>
    </source>
</reference>
<dbReference type="Pfam" id="PF02617">
    <property type="entry name" value="ClpS"/>
    <property type="match status" value="1"/>
</dbReference>
<dbReference type="NCBIfam" id="NF000670">
    <property type="entry name" value="PRK00033.1-3"/>
    <property type="match status" value="1"/>
</dbReference>
<dbReference type="PANTHER" id="PTHR33473:SF19">
    <property type="entry name" value="ATP-DEPENDENT CLP PROTEASE ADAPTER PROTEIN CLPS"/>
    <property type="match status" value="1"/>
</dbReference>
<dbReference type="Proteomes" id="UP001202831">
    <property type="component" value="Unassembled WGS sequence"/>
</dbReference>
<comment type="function">
    <text evidence="1">Involved in the modulation of the specificity of the ClpAP-mediated ATP-dependent protein degradation.</text>
</comment>
<sequence>MGKTGNIERVESKSETELMPPSMYKVVLNNDDYTPMDFVVEVLQTFFNMNEQQATDIMLTIHYQGKAVCGVFPFGIAETKVIQVNQFARENQHPLLCSLEKA</sequence>
<dbReference type="InterPro" id="IPR022935">
    <property type="entry name" value="ClpS"/>
</dbReference>
<comment type="subunit">
    <text evidence="1">Binds to the N-terminal domain of the chaperone ClpA.</text>
</comment>
<organism evidence="3 4">
    <name type="scientific">Shewanella corallii</name>
    <dbReference type="NCBI Taxonomy" id="560080"/>
    <lineage>
        <taxon>Bacteria</taxon>
        <taxon>Pseudomonadati</taxon>
        <taxon>Pseudomonadota</taxon>
        <taxon>Gammaproteobacteria</taxon>
        <taxon>Alteromonadales</taxon>
        <taxon>Shewanellaceae</taxon>
        <taxon>Shewanella</taxon>
    </lineage>
</organism>
<dbReference type="InterPro" id="IPR003769">
    <property type="entry name" value="ClpS_core"/>
</dbReference>
<gene>
    <name evidence="1 3" type="primary">clpS</name>
    <name evidence="3" type="ORF">L2725_10650</name>
</gene>
<dbReference type="GO" id="GO:0006508">
    <property type="term" value="P:proteolysis"/>
    <property type="evidence" value="ECO:0007669"/>
    <property type="project" value="UniProtKB-KW"/>
</dbReference>
<dbReference type="NCBIfam" id="NF000672">
    <property type="entry name" value="PRK00033.1-5"/>
    <property type="match status" value="1"/>
</dbReference>
<evidence type="ECO:0000313" key="4">
    <source>
        <dbReference type="Proteomes" id="UP001202831"/>
    </source>
</evidence>
<comment type="similarity">
    <text evidence="1">Belongs to the ClpS family.</text>
</comment>
<dbReference type="SUPFAM" id="SSF54736">
    <property type="entry name" value="ClpS-like"/>
    <property type="match status" value="1"/>
</dbReference>
<dbReference type="Gene3D" id="3.30.1390.10">
    <property type="match status" value="1"/>
</dbReference>
<dbReference type="HAMAP" id="MF_00302">
    <property type="entry name" value="ClpS"/>
    <property type="match status" value="1"/>
</dbReference>
<feature type="domain" description="Adaptor protein ClpS core" evidence="2">
    <location>
        <begin position="20"/>
        <end position="98"/>
    </location>
</feature>
<evidence type="ECO:0000313" key="3">
    <source>
        <dbReference type="EMBL" id="MCL2914226.1"/>
    </source>
</evidence>
<accession>A0ABT0N6Z7</accession>
<comment type="caution">
    <text evidence="3">The sequence shown here is derived from an EMBL/GenBank/DDBJ whole genome shotgun (WGS) entry which is preliminary data.</text>
</comment>
<dbReference type="GO" id="GO:0008233">
    <property type="term" value="F:peptidase activity"/>
    <property type="evidence" value="ECO:0007669"/>
    <property type="project" value="UniProtKB-KW"/>
</dbReference>
<dbReference type="EMBL" id="JAKIKT010000003">
    <property type="protein sequence ID" value="MCL2914226.1"/>
    <property type="molecule type" value="Genomic_DNA"/>
</dbReference>
<dbReference type="RefSeq" id="WP_115138984.1">
    <property type="nucleotide sequence ID" value="NZ_JAKIKT010000003.1"/>
</dbReference>
<evidence type="ECO:0000256" key="1">
    <source>
        <dbReference type="HAMAP-Rule" id="MF_00302"/>
    </source>
</evidence>
<proteinExistence type="inferred from homology"/>
<keyword evidence="3" id="KW-0378">Hydrolase</keyword>
<dbReference type="PANTHER" id="PTHR33473">
    <property type="entry name" value="ATP-DEPENDENT CLP PROTEASE ADAPTER PROTEIN CLPS1, CHLOROPLASTIC"/>
    <property type="match status" value="1"/>
</dbReference>
<evidence type="ECO:0000259" key="2">
    <source>
        <dbReference type="Pfam" id="PF02617"/>
    </source>
</evidence>